<dbReference type="Pfam" id="PF17785">
    <property type="entry name" value="PUA_3"/>
    <property type="match status" value="1"/>
</dbReference>
<sequence length="398" mass="44858">MSNRSQIILKRKKDHSLLRKHPWVFSGAIHSPTDHLEEGSVVDVVNSEGLFLGTGHFQIGSISVRVFEYDQLADLDQAYWNERFARIVELRRTLGFIDNNETTIFRLCHAEGDGMPGLVIDMYHGTAIIQCHSIGMWLIREQIVEALKINLGDQLLAVYDKSAETLPYKADIEPENGYLHGEDNAIKKGFEYGIEFAIDWETGQKTGFFIDQRENRALLGKFSKDKKVLNTFCYSGGFSMYALKAGATEVHSLDSSKKAIELVEQNLQLLDSSLHAKHKSIVADAVKYIRDLGDTFDVIVLDPPAFAKHVKARHKAIQAYKRLNRRAMEQLQPGGILFTFSCSQVVTKDLFNGAILAAAIEANREVKILHQLHQPADHPINIYHPESEYLKGLVVQVN</sequence>
<organism evidence="9 10">
    <name type="scientific">Parvicella tangerina</name>
    <dbReference type="NCBI Taxonomy" id="2829795"/>
    <lineage>
        <taxon>Bacteria</taxon>
        <taxon>Pseudomonadati</taxon>
        <taxon>Bacteroidota</taxon>
        <taxon>Flavobacteriia</taxon>
        <taxon>Flavobacteriales</taxon>
        <taxon>Parvicellaceae</taxon>
        <taxon>Parvicella</taxon>
    </lineage>
</organism>
<comment type="similarity">
    <text evidence="6">Belongs to the methyltransferase superfamily. RlmI family.</text>
</comment>
<evidence type="ECO:0000256" key="5">
    <source>
        <dbReference type="ARBA" id="ARBA00022691"/>
    </source>
</evidence>
<dbReference type="InterPro" id="IPR036974">
    <property type="entry name" value="PUA_sf"/>
</dbReference>
<dbReference type="Gene3D" id="3.40.50.150">
    <property type="entry name" value="Vaccinia Virus protein VP39"/>
    <property type="match status" value="1"/>
</dbReference>
<feature type="domain" description="RlmI-like PUA" evidence="8">
    <location>
        <begin position="7"/>
        <end position="67"/>
    </location>
</feature>
<dbReference type="GO" id="GO:0003723">
    <property type="term" value="F:RNA binding"/>
    <property type="evidence" value="ECO:0007669"/>
    <property type="project" value="InterPro"/>
</dbReference>
<dbReference type="Gene3D" id="3.30.750.80">
    <property type="entry name" value="RNA methyltransferase domain (HRMD) like"/>
    <property type="match status" value="1"/>
</dbReference>
<evidence type="ECO:0000259" key="7">
    <source>
        <dbReference type="Pfam" id="PF10672"/>
    </source>
</evidence>
<dbReference type="EMBL" id="OU015584">
    <property type="protein sequence ID" value="CAG5081613.1"/>
    <property type="molecule type" value="Genomic_DNA"/>
</dbReference>
<dbReference type="InterPro" id="IPR015947">
    <property type="entry name" value="PUA-like_sf"/>
</dbReference>
<dbReference type="AlphaFoldDB" id="A0A916JMF3"/>
<gene>
    <name evidence="9" type="primary">rlmI</name>
    <name evidence="9" type="ORF">CRYO30217_01684</name>
</gene>
<dbReference type="GO" id="GO:0005737">
    <property type="term" value="C:cytoplasm"/>
    <property type="evidence" value="ECO:0007669"/>
    <property type="project" value="UniProtKB-SubCell"/>
</dbReference>
<keyword evidence="4 9" id="KW-0808">Transferase</keyword>
<dbReference type="EC" id="2.1.1.191" evidence="9"/>
<comment type="subcellular location">
    <subcellularLocation>
        <location evidence="1">Cytoplasm</location>
    </subcellularLocation>
</comment>
<dbReference type="SUPFAM" id="SSF88697">
    <property type="entry name" value="PUA domain-like"/>
    <property type="match status" value="1"/>
</dbReference>
<dbReference type="CDD" id="cd11572">
    <property type="entry name" value="RlmI_M_like"/>
    <property type="match status" value="1"/>
</dbReference>
<dbReference type="PANTHER" id="PTHR42873:SF1">
    <property type="entry name" value="S-ADENOSYLMETHIONINE-DEPENDENT METHYLTRANSFERASE DOMAIN-CONTAINING PROTEIN"/>
    <property type="match status" value="1"/>
</dbReference>
<dbReference type="CDD" id="cd21153">
    <property type="entry name" value="PUA_RlmI"/>
    <property type="match status" value="1"/>
</dbReference>
<accession>A0A916JMF3</accession>
<name>A0A916JMF3_9FLAO</name>
<dbReference type="RefSeq" id="WP_258541875.1">
    <property type="nucleotide sequence ID" value="NZ_OU015584.1"/>
</dbReference>
<dbReference type="PANTHER" id="PTHR42873">
    <property type="entry name" value="RIBOSOMAL RNA LARGE SUBUNIT METHYLTRANSFERASE"/>
    <property type="match status" value="1"/>
</dbReference>
<evidence type="ECO:0000313" key="10">
    <source>
        <dbReference type="Proteomes" id="UP000683507"/>
    </source>
</evidence>
<dbReference type="InterPro" id="IPR029063">
    <property type="entry name" value="SAM-dependent_MTases_sf"/>
</dbReference>
<reference evidence="9" key="1">
    <citation type="submission" date="2021-04" db="EMBL/GenBank/DDBJ databases">
        <authorList>
            <person name="Rodrigo-Torres L."/>
            <person name="Arahal R. D."/>
            <person name="Lucena T."/>
        </authorList>
    </citation>
    <scope>NUCLEOTIDE SEQUENCE</scope>
    <source>
        <strain evidence="9">AS29M-1</strain>
    </source>
</reference>
<keyword evidence="2" id="KW-0963">Cytoplasm</keyword>
<keyword evidence="3 9" id="KW-0489">Methyltransferase</keyword>
<feature type="domain" description="S-adenosylmethionine-dependent methyltransferase" evidence="7">
    <location>
        <begin position="178"/>
        <end position="351"/>
    </location>
</feature>
<proteinExistence type="inferred from homology"/>
<evidence type="ECO:0000256" key="3">
    <source>
        <dbReference type="ARBA" id="ARBA00022603"/>
    </source>
</evidence>
<evidence type="ECO:0000313" key="9">
    <source>
        <dbReference type="EMBL" id="CAG5081613.1"/>
    </source>
</evidence>
<evidence type="ECO:0000256" key="2">
    <source>
        <dbReference type="ARBA" id="ARBA00022490"/>
    </source>
</evidence>
<evidence type="ECO:0000259" key="8">
    <source>
        <dbReference type="Pfam" id="PF17785"/>
    </source>
</evidence>
<dbReference type="GO" id="GO:0008168">
    <property type="term" value="F:methyltransferase activity"/>
    <property type="evidence" value="ECO:0007669"/>
    <property type="project" value="UniProtKB-KW"/>
</dbReference>
<keyword evidence="5" id="KW-0949">S-adenosyl-L-methionine</keyword>
<protein>
    <submittedName>
        <fullName evidence="9">Ribosomal RNA large subunit methyltransferase I</fullName>
        <ecNumber evidence="9">2.1.1.191</ecNumber>
    </submittedName>
</protein>
<dbReference type="InterPro" id="IPR041532">
    <property type="entry name" value="RlmI-like_PUA"/>
</dbReference>
<keyword evidence="10" id="KW-1185">Reference proteome</keyword>
<evidence type="ECO:0000256" key="6">
    <source>
        <dbReference type="ARBA" id="ARBA00038091"/>
    </source>
</evidence>
<dbReference type="Gene3D" id="2.30.130.10">
    <property type="entry name" value="PUA domain"/>
    <property type="match status" value="1"/>
</dbReference>
<dbReference type="CDD" id="cd02440">
    <property type="entry name" value="AdoMet_MTases"/>
    <property type="match status" value="1"/>
</dbReference>
<dbReference type="KEGG" id="ptan:CRYO30217_01684"/>
<dbReference type="InterPro" id="IPR019614">
    <property type="entry name" value="SAM-dep_methyl-trfase"/>
</dbReference>
<dbReference type="Pfam" id="PF10672">
    <property type="entry name" value="Methyltrans_SAM"/>
    <property type="match status" value="1"/>
</dbReference>
<evidence type="ECO:0000256" key="4">
    <source>
        <dbReference type="ARBA" id="ARBA00022679"/>
    </source>
</evidence>
<dbReference type="Proteomes" id="UP000683507">
    <property type="component" value="Chromosome"/>
</dbReference>
<dbReference type="PROSITE" id="PS50890">
    <property type="entry name" value="PUA"/>
    <property type="match status" value="1"/>
</dbReference>
<dbReference type="GO" id="GO:0032259">
    <property type="term" value="P:methylation"/>
    <property type="evidence" value="ECO:0007669"/>
    <property type="project" value="UniProtKB-KW"/>
</dbReference>
<dbReference type="SUPFAM" id="SSF53335">
    <property type="entry name" value="S-adenosyl-L-methionine-dependent methyltransferases"/>
    <property type="match status" value="1"/>
</dbReference>
<evidence type="ECO:0000256" key="1">
    <source>
        <dbReference type="ARBA" id="ARBA00004496"/>
    </source>
</evidence>